<feature type="region of interest" description="Disordered" evidence="4">
    <location>
        <begin position="1"/>
        <end position="43"/>
    </location>
</feature>
<dbReference type="SMART" id="SM00398">
    <property type="entry name" value="HMG"/>
    <property type="match status" value="1"/>
</dbReference>
<dbReference type="GO" id="GO:0000978">
    <property type="term" value="F:RNA polymerase II cis-regulatory region sequence-specific DNA binding"/>
    <property type="evidence" value="ECO:0007669"/>
    <property type="project" value="TreeGrafter"/>
</dbReference>
<dbReference type="SUPFAM" id="SSF47095">
    <property type="entry name" value="HMG-box"/>
    <property type="match status" value="1"/>
</dbReference>
<feature type="region of interest" description="Disordered" evidence="4">
    <location>
        <begin position="62"/>
        <end position="82"/>
    </location>
</feature>
<dbReference type="GO" id="GO:0030154">
    <property type="term" value="P:cell differentiation"/>
    <property type="evidence" value="ECO:0007669"/>
    <property type="project" value="TreeGrafter"/>
</dbReference>
<evidence type="ECO:0000256" key="2">
    <source>
        <dbReference type="ARBA" id="ARBA00023163"/>
    </source>
</evidence>
<dbReference type="Proteomes" id="UP000078113">
    <property type="component" value="Unassembled WGS sequence"/>
</dbReference>
<feature type="compositionally biased region" description="Low complexity" evidence="4">
    <location>
        <begin position="16"/>
        <end position="36"/>
    </location>
</feature>
<keyword evidence="1 3" id="KW-0238">DNA-binding</keyword>
<sequence length="318" mass="34642">MSVAGFSTATALRATPSSAASESSSSQAASAQNAQQPPRPPNSWILYRAVKSRELAQNQVVTASSIEHDSRQGRGAQTKIISRMWRNEPASIREHYEQLAEQKKQEHLARYPGYKYQPKRRSRAKKATDSPPGLPDPGSHRFAASDSQGTQRRQQGPSHATHYATEPAMWAVGKGQGEGSGPSSVPYSQTFAMAQHMAEQVYHPPSHMESHPGHPRSAQQGTSSTTPNIYSNESHTRFLPYPPRHFYGAVAPSHSSALTAPLGQSYYSSQVQAQAQESSSGSSSTTSGHGGRHFQGSSYQAERFAQPYGNNFSSWSQR</sequence>
<feature type="compositionally biased region" description="Basic and acidic residues" evidence="4">
    <location>
        <begin position="100"/>
        <end position="109"/>
    </location>
</feature>
<dbReference type="EMBL" id="LWDG02000258">
    <property type="protein sequence ID" value="KAE8267104.1"/>
    <property type="molecule type" value="Genomic_DNA"/>
</dbReference>
<dbReference type="InterPro" id="IPR009071">
    <property type="entry name" value="HMG_box_dom"/>
</dbReference>
<dbReference type="CDD" id="cd01389">
    <property type="entry name" value="HMG-box_ROX1-like"/>
    <property type="match status" value="1"/>
</dbReference>
<comment type="caution">
    <text evidence="6">The sequence shown here is derived from an EMBL/GenBank/DDBJ whole genome shotgun (WGS) entry which is preliminary data.</text>
</comment>
<dbReference type="GO" id="GO:0005634">
    <property type="term" value="C:nucleus"/>
    <property type="evidence" value="ECO:0007669"/>
    <property type="project" value="UniProtKB-UniRule"/>
</dbReference>
<dbReference type="PANTHER" id="PTHR10270">
    <property type="entry name" value="SOX TRANSCRIPTION FACTOR"/>
    <property type="match status" value="1"/>
</dbReference>
<evidence type="ECO:0000313" key="7">
    <source>
        <dbReference type="Proteomes" id="UP000078113"/>
    </source>
</evidence>
<dbReference type="Gene3D" id="1.10.30.10">
    <property type="entry name" value="High mobility group box domain"/>
    <property type="match status" value="1"/>
</dbReference>
<feature type="compositionally biased region" description="Polar residues" evidence="4">
    <location>
        <begin position="1"/>
        <end position="10"/>
    </location>
</feature>
<evidence type="ECO:0000259" key="5">
    <source>
        <dbReference type="PROSITE" id="PS50118"/>
    </source>
</evidence>
<evidence type="ECO:0000256" key="3">
    <source>
        <dbReference type="PROSITE-ProRule" id="PRU00267"/>
    </source>
</evidence>
<feature type="DNA-binding region" description="HMG box" evidence="3">
    <location>
        <begin position="37"/>
        <end position="115"/>
    </location>
</feature>
<keyword evidence="3" id="KW-0539">Nucleus</keyword>
<dbReference type="AlphaFoldDB" id="A0A8X7T3J4"/>
<evidence type="ECO:0000256" key="4">
    <source>
        <dbReference type="SAM" id="MobiDB-lite"/>
    </source>
</evidence>
<dbReference type="Pfam" id="PF00505">
    <property type="entry name" value="HMG_box"/>
    <property type="match status" value="1"/>
</dbReference>
<evidence type="ECO:0000313" key="6">
    <source>
        <dbReference type="EMBL" id="KAE8267104.1"/>
    </source>
</evidence>
<feature type="compositionally biased region" description="Polar residues" evidence="4">
    <location>
        <begin position="217"/>
        <end position="233"/>
    </location>
</feature>
<feature type="compositionally biased region" description="Polar residues" evidence="4">
    <location>
        <begin position="145"/>
        <end position="158"/>
    </location>
</feature>
<evidence type="ECO:0000256" key="1">
    <source>
        <dbReference type="ARBA" id="ARBA00023125"/>
    </source>
</evidence>
<feature type="region of interest" description="Disordered" evidence="4">
    <location>
        <begin position="269"/>
        <end position="303"/>
    </location>
</feature>
<reference evidence="6" key="1">
    <citation type="submission" date="2016-04" db="EMBL/GenBank/DDBJ databases">
        <authorList>
            <person name="Nguyen H.D."/>
            <person name="Samba Siva P."/>
            <person name="Cullis J."/>
            <person name="Levesque C.A."/>
            <person name="Hambleton S."/>
        </authorList>
    </citation>
    <scope>NUCLEOTIDE SEQUENCE</scope>
    <source>
        <strain evidence="6">DAOMC 236422</strain>
    </source>
</reference>
<dbReference type="InterPro" id="IPR050140">
    <property type="entry name" value="SRY-related_HMG-box_TF-like"/>
</dbReference>
<proteinExistence type="predicted"/>
<dbReference type="PROSITE" id="PS50118">
    <property type="entry name" value="HMG_BOX_2"/>
    <property type="match status" value="1"/>
</dbReference>
<protein>
    <recommendedName>
        <fullName evidence="5">HMG box domain-containing protein</fullName>
    </recommendedName>
</protein>
<reference evidence="6" key="2">
    <citation type="journal article" date="2019" name="IMA Fungus">
        <title>Genome sequencing and comparison of five Tilletia species to identify candidate genes for the detection of regulated species infecting wheat.</title>
        <authorList>
            <person name="Nguyen H.D.T."/>
            <person name="Sultana T."/>
            <person name="Kesanakurti P."/>
            <person name="Hambleton S."/>
        </authorList>
    </citation>
    <scope>NUCLEOTIDE SEQUENCE</scope>
    <source>
        <strain evidence="6">DAOMC 236422</strain>
    </source>
</reference>
<feature type="compositionally biased region" description="Low complexity" evidence="4">
    <location>
        <begin position="269"/>
        <end position="287"/>
    </location>
</feature>
<keyword evidence="7" id="KW-1185">Reference proteome</keyword>
<dbReference type="PANTHER" id="PTHR10270:SF161">
    <property type="entry name" value="SEX-DETERMINING REGION Y PROTEIN"/>
    <property type="match status" value="1"/>
</dbReference>
<feature type="region of interest" description="Disordered" evidence="4">
    <location>
        <begin position="100"/>
        <end position="161"/>
    </location>
</feature>
<organism evidence="6 7">
    <name type="scientific">Tilletia walkeri</name>
    <dbReference type="NCBI Taxonomy" id="117179"/>
    <lineage>
        <taxon>Eukaryota</taxon>
        <taxon>Fungi</taxon>
        <taxon>Dikarya</taxon>
        <taxon>Basidiomycota</taxon>
        <taxon>Ustilaginomycotina</taxon>
        <taxon>Exobasidiomycetes</taxon>
        <taxon>Tilletiales</taxon>
        <taxon>Tilletiaceae</taxon>
        <taxon>Tilletia</taxon>
    </lineage>
</organism>
<gene>
    <name evidence="6" type="ORF">A4X09_0g5240</name>
</gene>
<dbReference type="InterPro" id="IPR036910">
    <property type="entry name" value="HMG_box_dom_sf"/>
</dbReference>
<feature type="domain" description="HMG box" evidence="5">
    <location>
        <begin position="37"/>
        <end position="115"/>
    </location>
</feature>
<accession>A0A8X7T3J4</accession>
<dbReference type="GO" id="GO:0001228">
    <property type="term" value="F:DNA-binding transcription activator activity, RNA polymerase II-specific"/>
    <property type="evidence" value="ECO:0007669"/>
    <property type="project" value="TreeGrafter"/>
</dbReference>
<name>A0A8X7T3J4_9BASI</name>
<keyword evidence="2" id="KW-0804">Transcription</keyword>
<feature type="region of interest" description="Disordered" evidence="4">
    <location>
        <begin position="203"/>
        <end position="237"/>
    </location>
</feature>